<dbReference type="EMBL" id="JAVRHL010000003">
    <property type="protein sequence ID" value="MDT0684037.1"/>
    <property type="molecule type" value="Genomic_DNA"/>
</dbReference>
<dbReference type="InterPro" id="IPR045465">
    <property type="entry name" value="Trans_reg_dom"/>
</dbReference>
<sequence>MTQTGAWRIPASYRYALDLDDADFAWEFLRRNPEFHEDVDQANGRGQIAVDDSSAPDPPRRTHRKPPESPHRADAIARWGLWFRAGPASARGRGHAPLAA</sequence>
<evidence type="ECO:0000313" key="4">
    <source>
        <dbReference type="Proteomes" id="UP001265259"/>
    </source>
</evidence>
<gene>
    <name evidence="3" type="ORF">RM543_15215</name>
</gene>
<name>A0ABU3DJZ2_9RHOB</name>
<feature type="domain" description="Transcriptional regulator-like" evidence="2">
    <location>
        <begin position="7"/>
        <end position="84"/>
    </location>
</feature>
<feature type="region of interest" description="Disordered" evidence="1">
    <location>
        <begin position="36"/>
        <end position="72"/>
    </location>
</feature>
<evidence type="ECO:0000259" key="2">
    <source>
        <dbReference type="Pfam" id="PF20109"/>
    </source>
</evidence>
<accession>A0ABU3DJZ2</accession>
<evidence type="ECO:0000313" key="3">
    <source>
        <dbReference type="EMBL" id="MDT0684037.1"/>
    </source>
</evidence>
<dbReference type="RefSeq" id="WP_311693114.1">
    <property type="nucleotide sequence ID" value="NZ_JAVRHL010000003.1"/>
</dbReference>
<dbReference type="Pfam" id="PF20109">
    <property type="entry name" value="Trans_reg_dom"/>
    <property type="match status" value="1"/>
</dbReference>
<keyword evidence="4" id="KW-1185">Reference proteome</keyword>
<evidence type="ECO:0000256" key="1">
    <source>
        <dbReference type="SAM" id="MobiDB-lite"/>
    </source>
</evidence>
<organism evidence="3 4">
    <name type="scientific">Tropicimonas omnivorans</name>
    <dbReference type="NCBI Taxonomy" id="3075590"/>
    <lineage>
        <taxon>Bacteria</taxon>
        <taxon>Pseudomonadati</taxon>
        <taxon>Pseudomonadota</taxon>
        <taxon>Alphaproteobacteria</taxon>
        <taxon>Rhodobacterales</taxon>
        <taxon>Roseobacteraceae</taxon>
        <taxon>Tropicimonas</taxon>
    </lineage>
</organism>
<proteinExistence type="predicted"/>
<comment type="caution">
    <text evidence="3">The sequence shown here is derived from an EMBL/GenBank/DDBJ whole genome shotgun (WGS) entry which is preliminary data.</text>
</comment>
<protein>
    <submittedName>
        <fullName evidence="3">DUF6499 domain-containing protein</fullName>
    </submittedName>
</protein>
<reference evidence="3 4" key="1">
    <citation type="submission" date="2023-09" db="EMBL/GenBank/DDBJ databases">
        <authorList>
            <person name="Rey-Velasco X."/>
        </authorList>
    </citation>
    <scope>NUCLEOTIDE SEQUENCE [LARGE SCALE GENOMIC DNA]</scope>
    <source>
        <strain evidence="3 4">F158</strain>
    </source>
</reference>
<dbReference type="Proteomes" id="UP001265259">
    <property type="component" value="Unassembled WGS sequence"/>
</dbReference>